<dbReference type="EMBL" id="JACCBW010000001">
    <property type="protein sequence ID" value="NYE35889.1"/>
    <property type="molecule type" value="Genomic_DNA"/>
</dbReference>
<comment type="caution">
    <text evidence="1">The sequence shown here is derived from an EMBL/GenBank/DDBJ whole genome shotgun (WGS) entry which is preliminary data.</text>
</comment>
<sequence>MDHMVRPIEAQGAERPTVVRMSSTMLTKRRAVDHCRVRSALCRMS</sequence>
<accession>A0A7Y9H2E4</accession>
<protein>
    <submittedName>
        <fullName evidence="1">Uncharacterized protein</fullName>
    </submittedName>
</protein>
<keyword evidence="2" id="KW-1185">Reference proteome</keyword>
<name>A0A7Y9H2E4_9ACTN</name>
<evidence type="ECO:0000313" key="2">
    <source>
        <dbReference type="Proteomes" id="UP000549911"/>
    </source>
</evidence>
<organism evidence="1 2">
    <name type="scientific">Nocardioides cavernae</name>
    <dbReference type="NCBI Taxonomy" id="1921566"/>
    <lineage>
        <taxon>Bacteria</taxon>
        <taxon>Bacillati</taxon>
        <taxon>Actinomycetota</taxon>
        <taxon>Actinomycetes</taxon>
        <taxon>Propionibacteriales</taxon>
        <taxon>Nocardioidaceae</taxon>
        <taxon>Nocardioides</taxon>
    </lineage>
</organism>
<gene>
    <name evidence="1" type="ORF">F4692_000993</name>
</gene>
<reference evidence="1 2" key="1">
    <citation type="submission" date="2020-07" db="EMBL/GenBank/DDBJ databases">
        <authorList>
            <person name="Partida-Martinez L."/>
            <person name="Huntemann M."/>
            <person name="Clum A."/>
            <person name="Wang J."/>
            <person name="Palaniappan K."/>
            <person name="Ritter S."/>
            <person name="Chen I.-M."/>
            <person name="Stamatis D."/>
            <person name="Reddy T."/>
            <person name="O'Malley R."/>
            <person name="Daum C."/>
            <person name="Shapiro N."/>
            <person name="Ivanova N."/>
            <person name="Kyrpides N."/>
            <person name="Woyke T."/>
        </authorList>
    </citation>
    <scope>NUCLEOTIDE SEQUENCE [LARGE SCALE GENOMIC DNA]</scope>
    <source>
        <strain evidence="1 2">AT2.17</strain>
    </source>
</reference>
<dbReference type="AlphaFoldDB" id="A0A7Y9H2E4"/>
<evidence type="ECO:0000313" key="1">
    <source>
        <dbReference type="EMBL" id="NYE35889.1"/>
    </source>
</evidence>
<proteinExistence type="predicted"/>
<dbReference type="Proteomes" id="UP000549911">
    <property type="component" value="Unassembled WGS sequence"/>
</dbReference>
<reference evidence="1 2" key="2">
    <citation type="submission" date="2020-08" db="EMBL/GenBank/DDBJ databases">
        <title>The Agave Microbiome: Exploring the role of microbial communities in plant adaptations to desert environments.</title>
        <authorList>
            <person name="Partida-Martinez L.P."/>
        </authorList>
    </citation>
    <scope>NUCLEOTIDE SEQUENCE [LARGE SCALE GENOMIC DNA]</scope>
    <source>
        <strain evidence="1 2">AT2.17</strain>
    </source>
</reference>